<dbReference type="EMBL" id="CP091507">
    <property type="protein sequence ID" value="UOO78931.1"/>
    <property type="molecule type" value="Genomic_DNA"/>
</dbReference>
<name>A0AAE9KG75_9NEIS</name>
<evidence type="ECO:0000256" key="1">
    <source>
        <dbReference type="SAM" id="MobiDB-lite"/>
    </source>
</evidence>
<sequence length="95" mass="10801">MALYHQIYRSPNTTKQAWRFPARSGTLPSNPTNGMPPERPDISFMRAKAYLQGKKRSKVEYLASIFNTAGAFLSQHCRVMKCKQTLKPQAKQKAV</sequence>
<reference evidence="2" key="2">
    <citation type="journal article" date="2022" name="Res Sq">
        <title>Evolution of multicellular longitudinally dividing oral cavity symbionts (Neisseriaceae).</title>
        <authorList>
            <person name="Nyongesa S."/>
            <person name="Weber P."/>
            <person name="Bernet E."/>
            <person name="Pullido F."/>
            <person name="Nieckarz M."/>
            <person name="Delaby M."/>
            <person name="Nieves C."/>
            <person name="Viehboeck T."/>
            <person name="Krause N."/>
            <person name="Rivera-Millot A."/>
            <person name="Nakamura A."/>
            <person name="Vischer N."/>
            <person name="VanNieuwenhze M."/>
            <person name="Brun Y."/>
            <person name="Cava F."/>
            <person name="Bulgheresi S."/>
            <person name="Veyrier F."/>
        </authorList>
    </citation>
    <scope>NUCLEOTIDE SEQUENCE</scope>
    <source>
        <strain evidence="2">1258/02</strain>
    </source>
</reference>
<dbReference type="AlphaFoldDB" id="A0AAE9KG75"/>
<feature type="region of interest" description="Disordered" evidence="1">
    <location>
        <begin position="21"/>
        <end position="40"/>
    </location>
</feature>
<reference evidence="2" key="1">
    <citation type="submission" date="2021-12" db="EMBL/GenBank/DDBJ databases">
        <authorList>
            <person name="Veyrier F.J."/>
        </authorList>
    </citation>
    <scope>NUCLEOTIDE SEQUENCE</scope>
    <source>
        <strain evidence="2">1258/02</strain>
    </source>
</reference>
<dbReference type="RefSeq" id="WP_165870923.1">
    <property type="nucleotide sequence ID" value="NZ_CALJUB010000177.1"/>
</dbReference>
<proteinExistence type="predicted"/>
<protein>
    <submittedName>
        <fullName evidence="2">Uncharacterized protein</fullName>
    </submittedName>
</protein>
<evidence type="ECO:0000313" key="2">
    <source>
        <dbReference type="EMBL" id="UOO78931.1"/>
    </source>
</evidence>
<organism evidence="2 3">
    <name type="scientific">Uruburuella suis</name>
    <dbReference type="NCBI Taxonomy" id="252130"/>
    <lineage>
        <taxon>Bacteria</taxon>
        <taxon>Pseudomonadati</taxon>
        <taxon>Pseudomonadota</taxon>
        <taxon>Betaproteobacteria</taxon>
        <taxon>Neisseriales</taxon>
        <taxon>Neisseriaceae</taxon>
        <taxon>Uruburuella</taxon>
    </lineage>
</organism>
<evidence type="ECO:0000313" key="3">
    <source>
        <dbReference type="Proteomes" id="UP000829756"/>
    </source>
</evidence>
<accession>A0AAE9KG75</accession>
<dbReference type="KEGG" id="usu:LVJ78_09545"/>
<dbReference type="Proteomes" id="UP000829756">
    <property type="component" value="Chromosome"/>
</dbReference>
<gene>
    <name evidence="2" type="ORF">LVJ78_09545</name>
</gene>